<feature type="transmembrane region" description="Helical" evidence="2">
    <location>
        <begin position="131"/>
        <end position="154"/>
    </location>
</feature>
<dbReference type="InterPro" id="IPR011990">
    <property type="entry name" value="TPR-like_helical_dom_sf"/>
</dbReference>
<dbReference type="SMART" id="SM00028">
    <property type="entry name" value="TPR"/>
    <property type="match status" value="1"/>
</dbReference>
<dbReference type="InterPro" id="IPR019734">
    <property type="entry name" value="TPR_rpt"/>
</dbReference>
<evidence type="ECO:0000256" key="2">
    <source>
        <dbReference type="SAM" id="Phobius"/>
    </source>
</evidence>
<feature type="signal peptide" evidence="3">
    <location>
        <begin position="1"/>
        <end position="20"/>
    </location>
</feature>
<dbReference type="Gene3D" id="1.25.40.10">
    <property type="entry name" value="Tetratricopeptide repeat domain"/>
    <property type="match status" value="1"/>
</dbReference>
<reference evidence="5 6" key="1">
    <citation type="submission" date="2020-08" db="EMBL/GenBank/DDBJ databases">
        <title>Genome public.</title>
        <authorList>
            <person name="Liu C."/>
            <person name="Sun Q."/>
        </authorList>
    </citation>
    <scope>NUCLEOTIDE SEQUENCE [LARGE SCALE GENOMIC DNA]</scope>
    <source>
        <strain evidence="5 6">NSJ-56</strain>
    </source>
</reference>
<protein>
    <submittedName>
        <fullName evidence="5">Tetratricopeptide repeat protein</fullName>
    </submittedName>
</protein>
<organism evidence="5 6">
    <name type="scientific">Butyricimonas hominis</name>
    <dbReference type="NCBI Taxonomy" id="2763032"/>
    <lineage>
        <taxon>Bacteria</taxon>
        <taxon>Pseudomonadati</taxon>
        <taxon>Bacteroidota</taxon>
        <taxon>Bacteroidia</taxon>
        <taxon>Bacteroidales</taxon>
        <taxon>Odoribacteraceae</taxon>
        <taxon>Butyricimonas</taxon>
    </lineage>
</organism>
<dbReference type="Pfam" id="PF00515">
    <property type="entry name" value="TPR_1"/>
    <property type="match status" value="1"/>
</dbReference>
<keyword evidence="2" id="KW-1133">Transmembrane helix</keyword>
<evidence type="ECO:0000313" key="6">
    <source>
        <dbReference type="Proteomes" id="UP000646484"/>
    </source>
</evidence>
<proteinExistence type="predicted"/>
<dbReference type="SMART" id="SM00287">
    <property type="entry name" value="SH3b"/>
    <property type="match status" value="1"/>
</dbReference>
<sequence>MMKKVYIILVLLLSGIVAFATDTKALEDEATKMYQEGNYQKAIDLYNEILADDMESASVYYNLGNCYYKLGEIALSILNYERALLLKPGDKDAKYNLKLAQQATVDNIKVLPELFLVRWYNAFVTAFTADLWAYISVALFIGFLIMAALFFYATSVSLKKSWFTVGVILLLMSIMTIFFASKQYHRMTNRDSGIIMTPSVVVRGAPDSSGTELFVVHEGLKVQVLGSLGEWYNVRLADGNEGWVTKADLEKI</sequence>
<keyword evidence="6" id="KW-1185">Reference proteome</keyword>
<keyword evidence="2" id="KW-0812">Transmembrane</keyword>
<dbReference type="PROSITE" id="PS50293">
    <property type="entry name" value="TPR_REGION"/>
    <property type="match status" value="1"/>
</dbReference>
<keyword evidence="3" id="KW-0732">Signal</keyword>
<keyword evidence="2" id="KW-0472">Membrane</keyword>
<dbReference type="SUPFAM" id="SSF48452">
    <property type="entry name" value="TPR-like"/>
    <property type="match status" value="1"/>
</dbReference>
<keyword evidence="1" id="KW-0802">TPR repeat</keyword>
<feature type="chain" id="PRO_5045957031" evidence="3">
    <location>
        <begin position="21"/>
        <end position="252"/>
    </location>
</feature>
<dbReference type="PANTHER" id="PTHR45153">
    <property type="entry name" value="TETRATRICOPEPTIDE REPEAT PROTEIN 16"/>
    <property type="match status" value="1"/>
</dbReference>
<dbReference type="Gene3D" id="2.30.30.40">
    <property type="entry name" value="SH3 Domains"/>
    <property type="match status" value="1"/>
</dbReference>
<dbReference type="Pfam" id="PF08239">
    <property type="entry name" value="SH3_3"/>
    <property type="match status" value="1"/>
</dbReference>
<dbReference type="PROSITE" id="PS50005">
    <property type="entry name" value="TPR"/>
    <property type="match status" value="1"/>
</dbReference>
<evidence type="ECO:0000256" key="3">
    <source>
        <dbReference type="SAM" id="SignalP"/>
    </source>
</evidence>
<accession>A0ABR7CX22</accession>
<name>A0ABR7CX22_9BACT</name>
<feature type="transmembrane region" description="Helical" evidence="2">
    <location>
        <begin position="161"/>
        <end position="180"/>
    </location>
</feature>
<evidence type="ECO:0000259" key="4">
    <source>
        <dbReference type="SMART" id="SM00287"/>
    </source>
</evidence>
<dbReference type="Proteomes" id="UP000646484">
    <property type="component" value="Unassembled WGS sequence"/>
</dbReference>
<evidence type="ECO:0000313" key="5">
    <source>
        <dbReference type="EMBL" id="MBC5620237.1"/>
    </source>
</evidence>
<comment type="caution">
    <text evidence="5">The sequence shown here is derived from an EMBL/GenBank/DDBJ whole genome shotgun (WGS) entry which is preliminary data.</text>
</comment>
<evidence type="ECO:0000256" key="1">
    <source>
        <dbReference type="PROSITE-ProRule" id="PRU00339"/>
    </source>
</evidence>
<dbReference type="EMBL" id="JACOOH010000002">
    <property type="protein sequence ID" value="MBC5620237.1"/>
    <property type="molecule type" value="Genomic_DNA"/>
</dbReference>
<dbReference type="InterPro" id="IPR003646">
    <property type="entry name" value="SH3-like_bac-type"/>
</dbReference>
<dbReference type="PANTHER" id="PTHR45153:SF1">
    <property type="entry name" value="TETRATRICOPEPTIDE REPEAT PROTEIN 16"/>
    <property type="match status" value="1"/>
</dbReference>
<feature type="repeat" description="TPR" evidence="1">
    <location>
        <begin position="57"/>
        <end position="90"/>
    </location>
</feature>
<feature type="domain" description="SH3b" evidence="4">
    <location>
        <begin position="190"/>
        <end position="252"/>
    </location>
</feature>
<gene>
    <name evidence="5" type="ORF">H8S64_03900</name>
</gene>